<keyword evidence="2" id="KW-1185">Reference proteome</keyword>
<dbReference type="AlphaFoldDB" id="A0A126ZYL4"/>
<dbReference type="Proteomes" id="UP000070134">
    <property type="component" value="Chromosome"/>
</dbReference>
<protein>
    <submittedName>
        <fullName evidence="1">Dihydrodipicolinate synthetase family</fullName>
    </submittedName>
</protein>
<dbReference type="RefSeq" id="WP_066495947.1">
    <property type="nucleotide sequence ID" value="NZ_BJMO01000018.1"/>
</dbReference>
<dbReference type="OrthoDB" id="9778880at2"/>
<gene>
    <name evidence="1" type="ORF">SA2016_0969</name>
</gene>
<dbReference type="InterPro" id="IPR013785">
    <property type="entry name" value="Aldolase_TIM"/>
</dbReference>
<evidence type="ECO:0000313" key="1">
    <source>
        <dbReference type="EMBL" id="AMM31654.1"/>
    </source>
</evidence>
<evidence type="ECO:0000313" key="2">
    <source>
        <dbReference type="Proteomes" id="UP000070134"/>
    </source>
</evidence>
<dbReference type="KEGG" id="satk:SA2016_0969"/>
<dbReference type="Gene3D" id="3.20.20.70">
    <property type="entry name" value="Aldolase class I"/>
    <property type="match status" value="1"/>
</dbReference>
<dbReference type="EMBL" id="CP014518">
    <property type="protein sequence ID" value="AMM31654.1"/>
    <property type="molecule type" value="Genomic_DNA"/>
</dbReference>
<proteinExistence type="predicted"/>
<organism evidence="1 2">
    <name type="scientific">Sinomonas atrocyanea</name>
    <dbReference type="NCBI Taxonomy" id="37927"/>
    <lineage>
        <taxon>Bacteria</taxon>
        <taxon>Bacillati</taxon>
        <taxon>Actinomycetota</taxon>
        <taxon>Actinomycetes</taxon>
        <taxon>Micrococcales</taxon>
        <taxon>Micrococcaceae</taxon>
        <taxon>Sinomonas</taxon>
    </lineage>
</organism>
<reference evidence="1 2" key="1">
    <citation type="submission" date="2016-02" db="EMBL/GenBank/DDBJ databases">
        <title>Complete genome of Sinomonas atrocyanea KCTC 3377.</title>
        <authorList>
            <person name="Kim K.M."/>
        </authorList>
    </citation>
    <scope>NUCLEOTIDE SEQUENCE [LARGE SCALE GENOMIC DNA]</scope>
    <source>
        <strain evidence="1 2">KCTC 3377</strain>
    </source>
</reference>
<dbReference type="STRING" id="37927.SA2016_0969"/>
<name>A0A126ZYL4_9MICC</name>
<accession>A0A126ZYL4</accession>
<sequence length="116" mass="13055">MAQREGAAMVMLMAPFFGATFRVDEDTVVEYFKRHRRGRDRRHIGDAPMSPTPLSGVLLARLANEIPQVEYVKVEMPQTADKLRALAPAAGASLPFSTAWKQSRSSRTWKLARREP</sequence>